<accession>A0A5N5GJJ4</accession>
<keyword evidence="1" id="KW-0675">Receptor</keyword>
<dbReference type="OrthoDB" id="10467285at2759"/>
<sequence length="244" mass="28327">MEKNSLKTKEEISRLCSLTGNLQRRLDLKYFTSENDRIREMMREASPVEEPVIPLFRLLGEKRNKGKNKEESRCELEIKQSLKEPQANTMIDINPFLYASVNTINLTWVKAEMRPIDTPTEGVIKQLKKPKASIIKGVVLYNKCQCECELKVPEAGAVIDQELIKRRKEEEHENRMSIMRAAERETSRNVFQRLGRDSQPKNLLEVFRNYEALEEVEDKEAKILKWVDVSPSQLGYVGGDVRMK</sequence>
<comment type="caution">
    <text evidence="1">The sequence shown here is derived from an EMBL/GenBank/DDBJ whole genome shotgun (WGS) entry which is preliminary data.</text>
</comment>
<keyword evidence="2" id="KW-1185">Reference proteome</keyword>
<dbReference type="Proteomes" id="UP000327157">
    <property type="component" value="Chromosome 3"/>
</dbReference>
<evidence type="ECO:0000313" key="2">
    <source>
        <dbReference type="Proteomes" id="UP000327157"/>
    </source>
</evidence>
<proteinExistence type="predicted"/>
<evidence type="ECO:0000313" key="1">
    <source>
        <dbReference type="EMBL" id="KAB2615689.1"/>
    </source>
</evidence>
<gene>
    <name evidence="1" type="ORF">D8674_022277</name>
</gene>
<reference evidence="2" key="2">
    <citation type="submission" date="2019-10" db="EMBL/GenBank/DDBJ databases">
        <title>A de novo genome assembly of a pear dwarfing rootstock.</title>
        <authorList>
            <person name="Wang F."/>
            <person name="Wang J."/>
            <person name="Li S."/>
            <person name="Zhang Y."/>
            <person name="Fang M."/>
            <person name="Ma L."/>
            <person name="Zhao Y."/>
            <person name="Jiang S."/>
        </authorList>
    </citation>
    <scope>NUCLEOTIDE SEQUENCE [LARGE SCALE GENOMIC DNA]</scope>
</reference>
<dbReference type="EMBL" id="SMOL01000402">
    <property type="protein sequence ID" value="KAB2615689.1"/>
    <property type="molecule type" value="Genomic_DNA"/>
</dbReference>
<protein>
    <submittedName>
        <fullName evidence="1">Receptor-like protein 12</fullName>
    </submittedName>
</protein>
<reference evidence="1 2" key="1">
    <citation type="submission" date="2019-09" db="EMBL/GenBank/DDBJ databases">
        <authorList>
            <person name="Ou C."/>
        </authorList>
    </citation>
    <scope>NUCLEOTIDE SEQUENCE [LARGE SCALE GENOMIC DNA]</scope>
    <source>
        <strain evidence="1">S2</strain>
        <tissue evidence="1">Leaf</tissue>
    </source>
</reference>
<dbReference type="AlphaFoldDB" id="A0A5N5GJJ4"/>
<organism evidence="1 2">
    <name type="scientific">Pyrus ussuriensis x Pyrus communis</name>
    <dbReference type="NCBI Taxonomy" id="2448454"/>
    <lineage>
        <taxon>Eukaryota</taxon>
        <taxon>Viridiplantae</taxon>
        <taxon>Streptophyta</taxon>
        <taxon>Embryophyta</taxon>
        <taxon>Tracheophyta</taxon>
        <taxon>Spermatophyta</taxon>
        <taxon>Magnoliopsida</taxon>
        <taxon>eudicotyledons</taxon>
        <taxon>Gunneridae</taxon>
        <taxon>Pentapetalae</taxon>
        <taxon>rosids</taxon>
        <taxon>fabids</taxon>
        <taxon>Rosales</taxon>
        <taxon>Rosaceae</taxon>
        <taxon>Amygdaloideae</taxon>
        <taxon>Maleae</taxon>
        <taxon>Pyrus</taxon>
    </lineage>
</organism>
<name>A0A5N5GJJ4_9ROSA</name>
<reference evidence="1 2" key="3">
    <citation type="submission" date="2019-11" db="EMBL/GenBank/DDBJ databases">
        <title>A de novo genome assembly of a pear dwarfing rootstock.</title>
        <authorList>
            <person name="Wang F."/>
            <person name="Wang J."/>
            <person name="Li S."/>
            <person name="Zhang Y."/>
            <person name="Fang M."/>
            <person name="Ma L."/>
            <person name="Zhao Y."/>
            <person name="Jiang S."/>
        </authorList>
    </citation>
    <scope>NUCLEOTIDE SEQUENCE [LARGE SCALE GENOMIC DNA]</scope>
    <source>
        <strain evidence="1">S2</strain>
        <tissue evidence="1">Leaf</tissue>
    </source>
</reference>